<dbReference type="OrthoDB" id="10487611at2759"/>
<evidence type="ECO:0000313" key="3">
    <source>
        <dbReference type="Proteomes" id="UP000298327"/>
    </source>
</evidence>
<feature type="compositionally biased region" description="Basic residues" evidence="1">
    <location>
        <begin position="169"/>
        <end position="178"/>
    </location>
</feature>
<dbReference type="STRING" id="205917.A0A4Y9YV63"/>
<feature type="compositionally biased region" description="Basic and acidic residues" evidence="1">
    <location>
        <begin position="42"/>
        <end position="55"/>
    </location>
</feature>
<feature type="compositionally biased region" description="Basic and acidic residues" evidence="1">
    <location>
        <begin position="101"/>
        <end position="127"/>
    </location>
</feature>
<feature type="compositionally biased region" description="Basic and acidic residues" evidence="1">
    <location>
        <begin position="318"/>
        <end position="341"/>
    </location>
</feature>
<sequence>MSNLPPKPEFDQDYPSPPRSRPMSDPYPRGRDYPPRSPPRPRYGETDRYVPRPREPPWSGFRSPPRHRGTRDWETRDDEPPRRRSARDFDDRRGSHGRPPPRNDRYQPEKDWKTRDDSRPYRRDDPRPPYASSQDRRDRPYSDRSYYDRDGRPGTGRDQGPGRGDSRARAARRSRSRSPRPAGFRGPPPRPRSRTRSRGRGHSSRSSSRHASHDRSPEKERRDARFPPRHRKDPSSSPSPRRRRTITPEHEVKAEPTTIEVSIPSRNATPATVAGTSHVTPPIVASPRDHVASPLPRILTPTVRSSGSHAAETPEPVASREKGKGKEEPMPNEDVKMEDVSSHIPAQPIEPTHVPPTGPRNIARATEHRGEQASLPTHEATTSDTRKPEEHREYPPFPVFKQPDETKNFGKAAEIASLQSQRAHAFTLYNQAVKAARRAQHEYEMGLLDLQAAEQRRAIAEEQEQLAKAGAAGHRLRPAACASGVWAGRAVGVV</sequence>
<feature type="compositionally biased region" description="Basic and acidic residues" evidence="1">
    <location>
        <begin position="134"/>
        <end position="152"/>
    </location>
</feature>
<dbReference type="AlphaFoldDB" id="A0A4Y9YV63"/>
<organism evidence="2 3">
    <name type="scientific">Dentipellis fragilis</name>
    <dbReference type="NCBI Taxonomy" id="205917"/>
    <lineage>
        <taxon>Eukaryota</taxon>
        <taxon>Fungi</taxon>
        <taxon>Dikarya</taxon>
        <taxon>Basidiomycota</taxon>
        <taxon>Agaricomycotina</taxon>
        <taxon>Agaricomycetes</taxon>
        <taxon>Russulales</taxon>
        <taxon>Hericiaceae</taxon>
        <taxon>Dentipellis</taxon>
    </lineage>
</organism>
<feature type="region of interest" description="Disordered" evidence="1">
    <location>
        <begin position="1"/>
        <end position="341"/>
    </location>
</feature>
<evidence type="ECO:0000256" key="1">
    <source>
        <dbReference type="SAM" id="MobiDB-lite"/>
    </source>
</evidence>
<dbReference type="Proteomes" id="UP000298327">
    <property type="component" value="Unassembled WGS sequence"/>
</dbReference>
<reference evidence="2 3" key="1">
    <citation type="submission" date="2019-02" db="EMBL/GenBank/DDBJ databases">
        <title>Genome sequencing of the rare red list fungi Dentipellis fragilis.</title>
        <authorList>
            <person name="Buettner E."/>
            <person name="Kellner H."/>
        </authorList>
    </citation>
    <scope>NUCLEOTIDE SEQUENCE [LARGE SCALE GENOMIC DNA]</scope>
    <source>
        <strain evidence="2 3">DSM 105465</strain>
    </source>
</reference>
<feature type="region of interest" description="Disordered" evidence="1">
    <location>
        <begin position="368"/>
        <end position="404"/>
    </location>
</feature>
<accession>A0A4Y9YV63</accession>
<feature type="compositionally biased region" description="Gly residues" evidence="1">
    <location>
        <begin position="153"/>
        <end position="163"/>
    </location>
</feature>
<gene>
    <name evidence="2" type="ORF">EVG20_g5739</name>
</gene>
<dbReference type="EMBL" id="SEOQ01000352">
    <property type="protein sequence ID" value="TFY65039.1"/>
    <property type="molecule type" value="Genomic_DNA"/>
</dbReference>
<keyword evidence="3" id="KW-1185">Reference proteome</keyword>
<evidence type="ECO:0000313" key="2">
    <source>
        <dbReference type="EMBL" id="TFY65039.1"/>
    </source>
</evidence>
<name>A0A4Y9YV63_9AGAM</name>
<feature type="compositionally biased region" description="Basic and acidic residues" evidence="1">
    <location>
        <begin position="70"/>
        <end position="94"/>
    </location>
</feature>
<comment type="caution">
    <text evidence="2">The sequence shown here is derived from an EMBL/GenBank/DDBJ whole genome shotgun (WGS) entry which is preliminary data.</text>
</comment>
<feature type="compositionally biased region" description="Basic and acidic residues" evidence="1">
    <location>
        <begin position="384"/>
        <end position="394"/>
    </location>
</feature>
<feature type="compositionally biased region" description="Basic and acidic residues" evidence="1">
    <location>
        <begin position="211"/>
        <end position="226"/>
    </location>
</feature>
<feature type="compositionally biased region" description="Basic residues" evidence="1">
    <location>
        <begin position="191"/>
        <end position="210"/>
    </location>
</feature>
<protein>
    <submittedName>
        <fullName evidence="2">Uncharacterized protein</fullName>
    </submittedName>
</protein>
<feature type="compositionally biased region" description="Polar residues" evidence="1">
    <location>
        <begin position="264"/>
        <end position="279"/>
    </location>
</feature>
<proteinExistence type="predicted"/>